<gene>
    <name evidence="7" type="ORF">E4656_02615</name>
</gene>
<name>A0A4Z0WK44_9GAMM</name>
<comment type="cofactor">
    <cofactor evidence="1 5">
        <name>pyridoxal 5'-phosphate</name>
        <dbReference type="ChEBI" id="CHEBI:597326"/>
    </cofactor>
</comment>
<dbReference type="OrthoDB" id="9813612at2"/>
<dbReference type="GO" id="GO:0005737">
    <property type="term" value="C:cytoplasm"/>
    <property type="evidence" value="ECO:0007669"/>
    <property type="project" value="TreeGrafter"/>
</dbReference>
<evidence type="ECO:0000313" key="8">
    <source>
        <dbReference type="Proteomes" id="UP000297475"/>
    </source>
</evidence>
<evidence type="ECO:0000313" key="7">
    <source>
        <dbReference type="EMBL" id="TGG96057.1"/>
    </source>
</evidence>
<dbReference type="PANTHER" id="PTHR43807:SF20">
    <property type="entry name" value="FI04487P"/>
    <property type="match status" value="1"/>
</dbReference>
<keyword evidence="8" id="KW-1185">Reference proteome</keyword>
<dbReference type="InterPro" id="IPR051326">
    <property type="entry name" value="Kynurenine-oxoglutarate_AT"/>
</dbReference>
<sequence>MTQRCHELGGVNLGQGICDTPPPPEVLAGIEPAVRAGHNAYTRYDGIDRLRQALAGKLQRDNGIQADPDTEIVVTQGSTGAFVATINALLNPGDRVILLEPYYGYHLNTLKVAGLEPVFVPLERDTMALDVAAIEAQAVGARAIVLNTPGNPSGRVFSRAETAALADLCQRHDLLCITDEIYEYFLFDGHRHISMATLPGMWERTVTMGGYSKTFSITGWRMGYLAAPAHLAEPIGLVNDLYYVCTPSIVQHAVADAIEQLNADFYRQLAADHQLRRDRFCTALERSGLTPRVPEGAYYVLADCRVLGQSTAQAAAMVLLERAGVAGVPGSAFWHDDSGEHWIRFCFGKDDATLDQAMQNLEQAQL</sequence>
<evidence type="ECO:0000256" key="3">
    <source>
        <dbReference type="ARBA" id="ARBA00022679"/>
    </source>
</evidence>
<dbReference type="InterPro" id="IPR004839">
    <property type="entry name" value="Aminotransferase_I/II_large"/>
</dbReference>
<dbReference type="GO" id="GO:0030170">
    <property type="term" value="F:pyridoxal phosphate binding"/>
    <property type="evidence" value="ECO:0007669"/>
    <property type="project" value="InterPro"/>
</dbReference>
<dbReference type="GO" id="GO:0016212">
    <property type="term" value="F:kynurenine-oxoglutarate transaminase activity"/>
    <property type="evidence" value="ECO:0007669"/>
    <property type="project" value="TreeGrafter"/>
</dbReference>
<dbReference type="Gene3D" id="3.40.640.10">
    <property type="entry name" value="Type I PLP-dependent aspartate aminotransferase-like (Major domain)"/>
    <property type="match status" value="1"/>
</dbReference>
<dbReference type="EC" id="2.6.1.-" evidence="5"/>
<dbReference type="InterPro" id="IPR004838">
    <property type="entry name" value="NHTrfase_class1_PyrdxlP-BS"/>
</dbReference>
<feature type="domain" description="Aminotransferase class I/classII large" evidence="6">
    <location>
        <begin position="11"/>
        <end position="360"/>
    </location>
</feature>
<dbReference type="PANTHER" id="PTHR43807">
    <property type="entry name" value="FI04487P"/>
    <property type="match status" value="1"/>
</dbReference>
<accession>A0A4Z0WK44</accession>
<keyword evidence="4" id="KW-0663">Pyridoxal phosphate</keyword>
<evidence type="ECO:0000256" key="4">
    <source>
        <dbReference type="ARBA" id="ARBA00022898"/>
    </source>
</evidence>
<evidence type="ECO:0000259" key="6">
    <source>
        <dbReference type="Pfam" id="PF00155"/>
    </source>
</evidence>
<reference evidence="7 8" key="1">
    <citation type="submission" date="2019-04" db="EMBL/GenBank/DDBJ databases">
        <title>Natronospirillum operosus gen. nov., sp. nov., a haloalkaliphilic satellite isolated from decaying biomass of laboratory culture of cyanobacterium Geitlerinema sp. and proposal of Natronospirillaceae fam. nov. and Saccharospirillaceae fam. nov.</title>
        <authorList>
            <person name="Kevbrin V."/>
            <person name="Boltyanskaya Y."/>
            <person name="Koziaeva V."/>
            <person name="Grouzdev D.S."/>
            <person name="Park M."/>
            <person name="Cho J."/>
        </authorList>
    </citation>
    <scope>NUCLEOTIDE SEQUENCE [LARGE SCALE GENOMIC DNA]</scope>
    <source>
        <strain evidence="7 8">G-116</strain>
    </source>
</reference>
<dbReference type="CDD" id="cd00609">
    <property type="entry name" value="AAT_like"/>
    <property type="match status" value="1"/>
</dbReference>
<protein>
    <recommendedName>
        <fullName evidence="5">Aminotransferase</fullName>
        <ecNumber evidence="5">2.6.1.-</ecNumber>
    </recommendedName>
</protein>
<dbReference type="AlphaFoldDB" id="A0A4Z0WK44"/>
<dbReference type="Pfam" id="PF00155">
    <property type="entry name" value="Aminotran_1_2"/>
    <property type="match status" value="1"/>
</dbReference>
<dbReference type="Gene3D" id="3.90.1150.10">
    <property type="entry name" value="Aspartate Aminotransferase, domain 1"/>
    <property type="match status" value="1"/>
</dbReference>
<dbReference type="InterPro" id="IPR015422">
    <property type="entry name" value="PyrdxlP-dep_Trfase_small"/>
</dbReference>
<dbReference type="InterPro" id="IPR015421">
    <property type="entry name" value="PyrdxlP-dep_Trfase_major"/>
</dbReference>
<dbReference type="SUPFAM" id="SSF53383">
    <property type="entry name" value="PLP-dependent transferases"/>
    <property type="match status" value="1"/>
</dbReference>
<dbReference type="EMBL" id="SRMF01000001">
    <property type="protein sequence ID" value="TGG96057.1"/>
    <property type="molecule type" value="Genomic_DNA"/>
</dbReference>
<organism evidence="7 8">
    <name type="scientific">Natronospirillum operosum</name>
    <dbReference type="NCBI Taxonomy" id="2759953"/>
    <lineage>
        <taxon>Bacteria</taxon>
        <taxon>Pseudomonadati</taxon>
        <taxon>Pseudomonadota</taxon>
        <taxon>Gammaproteobacteria</taxon>
        <taxon>Oceanospirillales</taxon>
        <taxon>Natronospirillaceae</taxon>
        <taxon>Natronospirillum</taxon>
    </lineage>
</organism>
<keyword evidence="3 5" id="KW-0808">Transferase</keyword>
<evidence type="ECO:0000256" key="5">
    <source>
        <dbReference type="RuleBase" id="RU000481"/>
    </source>
</evidence>
<dbReference type="InterPro" id="IPR015424">
    <property type="entry name" value="PyrdxlP-dep_Trfase"/>
</dbReference>
<proteinExistence type="inferred from homology"/>
<dbReference type="PROSITE" id="PS00105">
    <property type="entry name" value="AA_TRANSFER_CLASS_1"/>
    <property type="match status" value="1"/>
</dbReference>
<evidence type="ECO:0000256" key="1">
    <source>
        <dbReference type="ARBA" id="ARBA00001933"/>
    </source>
</evidence>
<comment type="caution">
    <text evidence="7">The sequence shown here is derived from an EMBL/GenBank/DDBJ whole genome shotgun (WGS) entry which is preliminary data.</text>
</comment>
<comment type="similarity">
    <text evidence="5">Belongs to the class-I pyridoxal-phosphate-dependent aminotransferase family.</text>
</comment>
<dbReference type="Proteomes" id="UP000297475">
    <property type="component" value="Unassembled WGS sequence"/>
</dbReference>
<evidence type="ECO:0000256" key="2">
    <source>
        <dbReference type="ARBA" id="ARBA00022576"/>
    </source>
</evidence>
<keyword evidence="2 5" id="KW-0032">Aminotransferase</keyword>